<dbReference type="EMBL" id="CP018911">
    <property type="protein sequence ID" value="AZU02780.1"/>
    <property type="molecule type" value="Genomic_DNA"/>
</dbReference>
<dbReference type="OrthoDB" id="7410162at2"/>
<evidence type="ECO:0000313" key="1">
    <source>
        <dbReference type="EMBL" id="AZU02780.1"/>
    </source>
</evidence>
<sequence>MAEGRPTLRIEDCVNDVCPWSGKPVSADSLTVYRGAVMGFCNPGCRDKFEAAAGAFDRALAARDDDNG</sequence>
<dbReference type="KEGG" id="gak:X907_0231"/>
<reference evidence="1 2" key="1">
    <citation type="submission" date="2016-12" db="EMBL/GenBank/DDBJ databases">
        <title>The genome of dimorphic prosthecate Glycocaulis alkaliphilus 6b-8t, isolated from crude oil dictates its adaptability in petroleum environments.</title>
        <authorList>
            <person name="Wu X.-L."/>
            <person name="Geng S."/>
        </authorList>
    </citation>
    <scope>NUCLEOTIDE SEQUENCE [LARGE SCALE GENOMIC DNA]</scope>
    <source>
        <strain evidence="1 2">6B-8</strain>
    </source>
</reference>
<dbReference type="AlphaFoldDB" id="A0A3T0E681"/>
<keyword evidence="2" id="KW-1185">Reference proteome</keyword>
<gene>
    <name evidence="1" type="ORF">X907_0231</name>
</gene>
<dbReference type="RefSeq" id="WP_127565233.1">
    <property type="nucleotide sequence ID" value="NZ_BMFB01000006.1"/>
</dbReference>
<name>A0A3T0E681_9PROT</name>
<evidence type="ECO:0000313" key="2">
    <source>
        <dbReference type="Proteomes" id="UP000286954"/>
    </source>
</evidence>
<accession>A0A3T0E681</accession>
<dbReference type="Proteomes" id="UP000286954">
    <property type="component" value="Chromosome"/>
</dbReference>
<protein>
    <submittedName>
        <fullName evidence="1">Uncharacterized protein</fullName>
    </submittedName>
</protein>
<proteinExistence type="predicted"/>
<organism evidence="1 2">
    <name type="scientific">Glycocaulis alkaliphilus</name>
    <dbReference type="NCBI Taxonomy" id="1434191"/>
    <lineage>
        <taxon>Bacteria</taxon>
        <taxon>Pseudomonadati</taxon>
        <taxon>Pseudomonadota</taxon>
        <taxon>Alphaproteobacteria</taxon>
        <taxon>Maricaulales</taxon>
        <taxon>Maricaulaceae</taxon>
        <taxon>Glycocaulis</taxon>
    </lineage>
</organism>